<protein>
    <submittedName>
        <fullName evidence="2">Uncharacterized protein</fullName>
    </submittedName>
</protein>
<organism evidence="2">
    <name type="scientific">Anguilla anguilla</name>
    <name type="common">European freshwater eel</name>
    <name type="synonym">Muraena anguilla</name>
    <dbReference type="NCBI Taxonomy" id="7936"/>
    <lineage>
        <taxon>Eukaryota</taxon>
        <taxon>Metazoa</taxon>
        <taxon>Chordata</taxon>
        <taxon>Craniata</taxon>
        <taxon>Vertebrata</taxon>
        <taxon>Euteleostomi</taxon>
        <taxon>Actinopterygii</taxon>
        <taxon>Neopterygii</taxon>
        <taxon>Teleostei</taxon>
        <taxon>Anguilliformes</taxon>
        <taxon>Anguillidae</taxon>
        <taxon>Anguilla</taxon>
    </lineage>
</organism>
<dbReference type="AlphaFoldDB" id="A0A0E9S4S8"/>
<name>A0A0E9S4S8_ANGAN</name>
<evidence type="ECO:0000313" key="2">
    <source>
        <dbReference type="EMBL" id="JAH35680.1"/>
    </source>
</evidence>
<dbReference type="EMBL" id="GBXM01072897">
    <property type="protein sequence ID" value="JAH35680.1"/>
    <property type="molecule type" value="Transcribed_RNA"/>
</dbReference>
<proteinExistence type="predicted"/>
<reference evidence="2" key="2">
    <citation type="journal article" date="2015" name="Fish Shellfish Immunol.">
        <title>Early steps in the European eel (Anguilla anguilla)-Vibrio vulnificus interaction in the gills: Role of the RtxA13 toxin.</title>
        <authorList>
            <person name="Callol A."/>
            <person name="Pajuelo D."/>
            <person name="Ebbesson L."/>
            <person name="Teles M."/>
            <person name="MacKenzie S."/>
            <person name="Amaro C."/>
        </authorList>
    </citation>
    <scope>NUCLEOTIDE SEQUENCE</scope>
</reference>
<reference evidence="2" key="1">
    <citation type="submission" date="2014-11" db="EMBL/GenBank/DDBJ databases">
        <authorList>
            <person name="Amaro Gonzalez C."/>
        </authorList>
    </citation>
    <scope>NUCLEOTIDE SEQUENCE</scope>
</reference>
<accession>A0A0E9S4S8</accession>
<evidence type="ECO:0000256" key="1">
    <source>
        <dbReference type="SAM" id="MobiDB-lite"/>
    </source>
</evidence>
<feature type="region of interest" description="Disordered" evidence="1">
    <location>
        <begin position="1"/>
        <end position="25"/>
    </location>
</feature>
<sequence>MSKSAQPGACGDSHTHTEQENISAN</sequence>